<dbReference type="InterPro" id="IPR006015">
    <property type="entry name" value="Universal_stress_UspA"/>
</dbReference>
<feature type="domain" description="UspA" evidence="2">
    <location>
        <begin position="1"/>
        <end position="139"/>
    </location>
</feature>
<dbReference type="Pfam" id="PF00582">
    <property type="entry name" value="Usp"/>
    <property type="match status" value="2"/>
</dbReference>
<dbReference type="OrthoDB" id="9816117at2"/>
<evidence type="ECO:0000256" key="1">
    <source>
        <dbReference type="ARBA" id="ARBA00008791"/>
    </source>
</evidence>
<protein>
    <submittedName>
        <fullName evidence="3">Universal stress protein</fullName>
    </submittedName>
</protein>
<accession>A0A6H9YVK5</accession>
<keyword evidence="4" id="KW-1185">Reference proteome</keyword>
<dbReference type="SUPFAM" id="SSF52402">
    <property type="entry name" value="Adenine nucleotide alpha hydrolases-like"/>
    <property type="match status" value="2"/>
</dbReference>
<name>A0A6H9YVK5_9ACTN</name>
<feature type="domain" description="UspA" evidence="2">
    <location>
        <begin position="147"/>
        <end position="277"/>
    </location>
</feature>
<dbReference type="PRINTS" id="PR01438">
    <property type="entry name" value="UNVRSLSTRESS"/>
</dbReference>
<comment type="similarity">
    <text evidence="1">Belongs to the universal stress protein A family.</text>
</comment>
<dbReference type="InterPro" id="IPR014729">
    <property type="entry name" value="Rossmann-like_a/b/a_fold"/>
</dbReference>
<dbReference type="RefSeq" id="WP_151557556.1">
    <property type="nucleotide sequence ID" value="NZ_WBMT01000001.1"/>
</dbReference>
<reference evidence="3 4" key="1">
    <citation type="submission" date="2019-09" db="EMBL/GenBank/DDBJ databases">
        <title>Actinomadura physcomitrii sp. nov., a novel actinomycete isolated from moss [Physcomitrium sphaericum (Ludw) Fuernr].</title>
        <authorList>
            <person name="Zhuang X."/>
            <person name="Liu C."/>
        </authorList>
    </citation>
    <scope>NUCLEOTIDE SEQUENCE [LARGE SCALE GENOMIC DNA]</scope>
    <source>
        <strain evidence="3 4">HMC1</strain>
    </source>
</reference>
<dbReference type="PANTHER" id="PTHR46268">
    <property type="entry name" value="STRESS RESPONSE PROTEIN NHAX"/>
    <property type="match status" value="1"/>
</dbReference>
<organism evidence="3 4">
    <name type="scientific">Actinomadura rudentiformis</name>
    <dbReference type="NCBI Taxonomy" id="359158"/>
    <lineage>
        <taxon>Bacteria</taxon>
        <taxon>Bacillati</taxon>
        <taxon>Actinomycetota</taxon>
        <taxon>Actinomycetes</taxon>
        <taxon>Streptosporangiales</taxon>
        <taxon>Thermomonosporaceae</taxon>
        <taxon>Actinomadura</taxon>
    </lineage>
</organism>
<dbReference type="PANTHER" id="PTHR46268:SF6">
    <property type="entry name" value="UNIVERSAL STRESS PROTEIN UP12"/>
    <property type="match status" value="1"/>
</dbReference>
<evidence type="ECO:0000313" key="4">
    <source>
        <dbReference type="Proteomes" id="UP000468735"/>
    </source>
</evidence>
<dbReference type="InterPro" id="IPR006016">
    <property type="entry name" value="UspA"/>
</dbReference>
<dbReference type="Gene3D" id="3.40.50.620">
    <property type="entry name" value="HUPs"/>
    <property type="match status" value="2"/>
</dbReference>
<proteinExistence type="inferred from homology"/>
<evidence type="ECO:0000259" key="2">
    <source>
        <dbReference type="Pfam" id="PF00582"/>
    </source>
</evidence>
<comment type="caution">
    <text evidence="3">The sequence shown here is derived from an EMBL/GenBank/DDBJ whole genome shotgun (WGS) entry which is preliminary data.</text>
</comment>
<dbReference type="EMBL" id="WBMT01000001">
    <property type="protein sequence ID" value="KAB2352591.1"/>
    <property type="molecule type" value="Genomic_DNA"/>
</dbReference>
<evidence type="ECO:0000313" key="3">
    <source>
        <dbReference type="EMBL" id="KAB2352591.1"/>
    </source>
</evidence>
<sequence length="284" mass="30572">MTEPIIVGADGSRHADRAVEWAADEAARRNRSLHIVHTVARRPYDIPLYPPRDEREAEARAGQQVIDAAEKLAGARQPGVHVTSEVVAAGTVPVLCDRSARAFETVVGHRGLGGFASLLLGSVGLRMAERAAGPVVIVRGETGRSEVAVGIGDAGDSAALEYAFEAASLRGARLRVVRAYQIPDRLQRSGEPISLRELEESVRWQVIEAHAPWRRRFPDVDVVEEIIRDHPVAALAEVSRQVGLLVVGSHAGLHAPRLGSVSHGIVHHSHCPVAVARAPRSTDR</sequence>
<dbReference type="AlphaFoldDB" id="A0A6H9YVK5"/>
<gene>
    <name evidence="3" type="ORF">F8566_02715</name>
</gene>
<dbReference type="Proteomes" id="UP000468735">
    <property type="component" value="Unassembled WGS sequence"/>
</dbReference>